<comment type="caution">
    <text evidence="1">The sequence shown here is derived from an EMBL/GenBank/DDBJ whole genome shotgun (WGS) entry which is preliminary data.</text>
</comment>
<keyword evidence="2" id="KW-1185">Reference proteome</keyword>
<dbReference type="Pfam" id="PF05930">
    <property type="entry name" value="Phage_AlpA"/>
    <property type="match status" value="1"/>
</dbReference>
<dbReference type="Gene3D" id="1.10.238.160">
    <property type="match status" value="1"/>
</dbReference>
<organism evidence="1 2">
    <name type="scientific">Noviherbaspirillum cavernae</name>
    <dbReference type="NCBI Taxonomy" id="2320862"/>
    <lineage>
        <taxon>Bacteria</taxon>
        <taxon>Pseudomonadati</taxon>
        <taxon>Pseudomonadota</taxon>
        <taxon>Betaproteobacteria</taxon>
        <taxon>Burkholderiales</taxon>
        <taxon>Oxalobacteraceae</taxon>
        <taxon>Noviherbaspirillum</taxon>
    </lineage>
</organism>
<dbReference type="EMBL" id="QYUN01000002">
    <property type="protein sequence ID" value="RJG05845.1"/>
    <property type="molecule type" value="Genomic_DNA"/>
</dbReference>
<evidence type="ECO:0000313" key="1">
    <source>
        <dbReference type="EMBL" id="RJG05845.1"/>
    </source>
</evidence>
<sequence>MPKTILRFPGVKAKSGVSRSTHYNQIKDGLMTRPVALGPRARGWPENEIDALNAARIAAKSDDEIRVLVKQLEAARKAAPCLVAEMCNVAEEPESINKKTA</sequence>
<reference evidence="1 2" key="1">
    <citation type="submission" date="2018-09" db="EMBL/GenBank/DDBJ databases">
        <authorList>
            <person name="Zhu H."/>
        </authorList>
    </citation>
    <scope>NUCLEOTIDE SEQUENCE [LARGE SCALE GENOMIC DNA]</scope>
    <source>
        <strain evidence="1 2">K2R10-39</strain>
    </source>
</reference>
<evidence type="ECO:0000313" key="2">
    <source>
        <dbReference type="Proteomes" id="UP000285190"/>
    </source>
</evidence>
<proteinExistence type="predicted"/>
<dbReference type="RefSeq" id="WP_119737890.1">
    <property type="nucleotide sequence ID" value="NZ_QYUN01000002.1"/>
</dbReference>
<name>A0A418X0K1_9BURK</name>
<dbReference type="AlphaFoldDB" id="A0A418X0K1"/>
<dbReference type="Proteomes" id="UP000285190">
    <property type="component" value="Unassembled WGS sequence"/>
</dbReference>
<accession>A0A418X0K1</accession>
<dbReference type="InterPro" id="IPR010260">
    <property type="entry name" value="AlpA"/>
</dbReference>
<protein>
    <submittedName>
        <fullName evidence="1">AlpA family phage regulatory protein</fullName>
    </submittedName>
</protein>
<dbReference type="OrthoDB" id="5398721at2"/>
<gene>
    <name evidence="1" type="ORF">D3870_07280</name>
</gene>